<protein>
    <recommendedName>
        <fullName evidence="4">F-box domain-containing protein</fullName>
    </recommendedName>
</protein>
<dbReference type="EMBL" id="CAJNOK010002852">
    <property type="protein sequence ID" value="CAF0877608.1"/>
    <property type="molecule type" value="Genomic_DNA"/>
</dbReference>
<dbReference type="Proteomes" id="UP000677228">
    <property type="component" value="Unassembled WGS sequence"/>
</dbReference>
<comment type="caution">
    <text evidence="2">The sequence shown here is derived from an EMBL/GenBank/DDBJ whole genome shotgun (WGS) entry which is preliminary data.</text>
</comment>
<reference evidence="2" key="1">
    <citation type="submission" date="2021-02" db="EMBL/GenBank/DDBJ databases">
        <authorList>
            <person name="Nowell W R."/>
        </authorList>
    </citation>
    <scope>NUCLEOTIDE SEQUENCE</scope>
</reference>
<sequence>MSDYITTFEHLSDDVIMIVFEELDVYYLNQAFKYLNHRLNTILSDIRLRFYHLDISIVPQEHHNHYLTTILPNICNHLVRLKICRTDFQLDLTNYSFTHLKYLIQDMEYSIDDFYKLLSHLISIRSLTIDYICRANDDNGPSLNNLHYISLSNLHYLNLTIINLKFEDLSRILKQASNLRTLIIHGNIYDHKYLNSDIWKEFICNYLSQLKKFELTFQCTDYSRILEFRKKLIQDVYWLSKKDQFKIDYFKLVYLEPLEINFDRSGWCESALIS</sequence>
<dbReference type="InterPro" id="IPR032675">
    <property type="entry name" value="LRR_dom_sf"/>
</dbReference>
<dbReference type="EMBL" id="CAJOBA010002853">
    <property type="protein sequence ID" value="CAF3661795.1"/>
    <property type="molecule type" value="Genomic_DNA"/>
</dbReference>
<gene>
    <name evidence="1" type="ORF">OVA965_LOCUS8452</name>
    <name evidence="2" type="ORF">TMI583_LOCUS8448</name>
</gene>
<dbReference type="SUPFAM" id="SSF52047">
    <property type="entry name" value="RNI-like"/>
    <property type="match status" value="1"/>
</dbReference>
<dbReference type="Gene3D" id="3.80.10.10">
    <property type="entry name" value="Ribonuclease Inhibitor"/>
    <property type="match status" value="1"/>
</dbReference>
<proteinExistence type="predicted"/>
<organism evidence="2 3">
    <name type="scientific">Didymodactylos carnosus</name>
    <dbReference type="NCBI Taxonomy" id="1234261"/>
    <lineage>
        <taxon>Eukaryota</taxon>
        <taxon>Metazoa</taxon>
        <taxon>Spiralia</taxon>
        <taxon>Gnathifera</taxon>
        <taxon>Rotifera</taxon>
        <taxon>Eurotatoria</taxon>
        <taxon>Bdelloidea</taxon>
        <taxon>Philodinida</taxon>
        <taxon>Philodinidae</taxon>
        <taxon>Didymodactylos</taxon>
    </lineage>
</organism>
<dbReference type="AlphaFoldDB" id="A0A8S2HL44"/>
<accession>A0A8S2HL44</accession>
<name>A0A8S2HL44_9BILA</name>
<evidence type="ECO:0000313" key="1">
    <source>
        <dbReference type="EMBL" id="CAF0877608.1"/>
    </source>
</evidence>
<evidence type="ECO:0000313" key="2">
    <source>
        <dbReference type="EMBL" id="CAF3661795.1"/>
    </source>
</evidence>
<evidence type="ECO:0008006" key="4">
    <source>
        <dbReference type="Google" id="ProtNLM"/>
    </source>
</evidence>
<dbReference type="Proteomes" id="UP000682733">
    <property type="component" value="Unassembled WGS sequence"/>
</dbReference>
<evidence type="ECO:0000313" key="3">
    <source>
        <dbReference type="Proteomes" id="UP000682733"/>
    </source>
</evidence>